<reference evidence="8" key="1">
    <citation type="submission" date="2016-09" db="EMBL/GenBank/DDBJ databases">
        <authorList>
            <person name="Greninger A.L."/>
            <person name="Jerome K.R."/>
            <person name="Mcnair B."/>
            <person name="Wallis C."/>
            <person name="Fang F."/>
        </authorList>
    </citation>
    <scope>NUCLEOTIDE SEQUENCE [LARGE SCALE GENOMIC DNA]</scope>
    <source>
        <strain evidence="8">BC1_M4</strain>
    </source>
</reference>
<dbReference type="Gene3D" id="3.40.50.150">
    <property type="entry name" value="Vaccinia Virus protein VP39"/>
    <property type="match status" value="1"/>
</dbReference>
<dbReference type="EC" id="2.1.1.-" evidence="6"/>
<dbReference type="PANTHER" id="PTHR43619">
    <property type="entry name" value="S-ADENOSYL-L-METHIONINE-DEPENDENT METHYLTRANSFERASE YKTD-RELATED"/>
    <property type="match status" value="1"/>
</dbReference>
<dbReference type="Proteomes" id="UP000094224">
    <property type="component" value="Unassembled WGS sequence"/>
</dbReference>
<keyword evidence="3 6" id="KW-0489">Methyltransferase</keyword>
<dbReference type="GO" id="GO:0008168">
    <property type="term" value="F:methyltransferase activity"/>
    <property type="evidence" value="ECO:0007669"/>
    <property type="project" value="UniProtKB-UniRule"/>
</dbReference>
<evidence type="ECO:0000256" key="1">
    <source>
        <dbReference type="ARBA" id="ARBA00003907"/>
    </source>
</evidence>
<keyword evidence="4 7" id="KW-0808">Transferase</keyword>
<dbReference type="AlphaFoldDB" id="A0A1E3T4S5"/>
<gene>
    <name evidence="7" type="ORF">BHQ21_04815</name>
</gene>
<dbReference type="SUPFAM" id="SSF53335">
    <property type="entry name" value="S-adenosyl-L-methionine-dependent methyltransferases"/>
    <property type="match status" value="1"/>
</dbReference>
<evidence type="ECO:0000256" key="6">
    <source>
        <dbReference type="RuleBase" id="RU362030"/>
    </source>
</evidence>
<comment type="caution">
    <text evidence="7">The sequence shown here is derived from an EMBL/GenBank/DDBJ whole genome shotgun (WGS) entry which is preliminary data.</text>
</comment>
<dbReference type="STRING" id="243061.AWC25_20680"/>
<evidence type="ECO:0000313" key="8">
    <source>
        <dbReference type="Proteomes" id="UP000094224"/>
    </source>
</evidence>
<dbReference type="EMBL" id="MIHC01000005">
    <property type="protein sequence ID" value="ODR09397.1"/>
    <property type="molecule type" value="Genomic_DNA"/>
</dbReference>
<name>A0A1E3T4S5_9MYCO</name>
<proteinExistence type="inferred from homology"/>
<sequence>MTRTEQDTWDLASSVGATATWVAAARALASKQTDALIDDPFADPLVRAVGKDFFIGVLDGEITDDSGDIDPEDDPEAEYNLRRMINMMAVRTRYFDDFFLDAAAAGVRQAVILAAGLDSRAYRLTWPAGTVVYEVDQPAVIEFKTMTLADLGAEPIAQRRTVAVDLRDDWVNALHRNGFDANQPTAWSAEGLLMYLPPDAQDRLFDAITATSAPGSRLATEYHRDGGMPLLERRAKAMTNRWGRFGFDVDVSTLVYYGERTPAADYLSARGWATSTRTRADMFAAAGLSLSPGESIEALQNSIAVTAVLQ</sequence>
<evidence type="ECO:0000256" key="5">
    <source>
        <dbReference type="ARBA" id="ARBA00022691"/>
    </source>
</evidence>
<keyword evidence="8" id="KW-1185">Reference proteome</keyword>
<dbReference type="RefSeq" id="WP_069399166.1">
    <property type="nucleotide sequence ID" value="NZ_JACKTB010000047.1"/>
</dbReference>
<comment type="function">
    <text evidence="1 6">Exhibits S-adenosyl-L-methionine-dependent methyltransferase activity.</text>
</comment>
<accession>A0A1E3T4S5</accession>
<keyword evidence="5 6" id="KW-0949">S-adenosyl-L-methionine</keyword>
<comment type="similarity">
    <text evidence="2 6">Belongs to the UPF0677 family.</text>
</comment>
<dbReference type="InterPro" id="IPR029063">
    <property type="entry name" value="SAM-dependent_MTases_sf"/>
</dbReference>
<dbReference type="Pfam" id="PF04072">
    <property type="entry name" value="LCM"/>
    <property type="match status" value="1"/>
</dbReference>
<evidence type="ECO:0000256" key="2">
    <source>
        <dbReference type="ARBA" id="ARBA00008138"/>
    </source>
</evidence>
<dbReference type="NCBIfam" id="TIGR00027">
    <property type="entry name" value="mthyl_TIGR00027"/>
    <property type="match status" value="1"/>
</dbReference>
<evidence type="ECO:0000313" key="7">
    <source>
        <dbReference type="EMBL" id="ODR09397.1"/>
    </source>
</evidence>
<evidence type="ECO:0000256" key="4">
    <source>
        <dbReference type="ARBA" id="ARBA00022679"/>
    </source>
</evidence>
<dbReference type="InterPro" id="IPR011610">
    <property type="entry name" value="SAM_mthyl_Trfase_ML2640-like"/>
</dbReference>
<dbReference type="FunFam" id="3.40.50.150:FF:000152">
    <property type="entry name" value="S-adenosyl-L-methionine-dependent methyltransferase"/>
    <property type="match status" value="1"/>
</dbReference>
<organism evidence="7 8">
    <name type="scientific">Mycobacterium sherrisii</name>
    <dbReference type="NCBI Taxonomy" id="243061"/>
    <lineage>
        <taxon>Bacteria</taxon>
        <taxon>Bacillati</taxon>
        <taxon>Actinomycetota</taxon>
        <taxon>Actinomycetes</taxon>
        <taxon>Mycobacteriales</taxon>
        <taxon>Mycobacteriaceae</taxon>
        <taxon>Mycobacterium</taxon>
        <taxon>Mycobacterium simiae complex</taxon>
    </lineage>
</organism>
<dbReference type="GO" id="GO:0032259">
    <property type="term" value="P:methylation"/>
    <property type="evidence" value="ECO:0007669"/>
    <property type="project" value="UniProtKB-KW"/>
</dbReference>
<dbReference type="PANTHER" id="PTHR43619:SF2">
    <property type="entry name" value="S-ADENOSYL-L-METHIONINE-DEPENDENT METHYLTRANSFERASES SUPERFAMILY PROTEIN"/>
    <property type="match status" value="1"/>
</dbReference>
<dbReference type="InterPro" id="IPR007213">
    <property type="entry name" value="Ppm1/Ppm2/Tcmp"/>
</dbReference>
<evidence type="ECO:0000256" key="3">
    <source>
        <dbReference type="ARBA" id="ARBA00022603"/>
    </source>
</evidence>
<protein>
    <recommendedName>
        <fullName evidence="6">S-adenosyl-L-methionine-dependent methyltransferase</fullName>
        <ecNumber evidence="6">2.1.1.-</ecNumber>
    </recommendedName>
</protein>
<dbReference type="OrthoDB" id="9806164at2"/>